<dbReference type="AlphaFoldDB" id="K8WDX9"/>
<dbReference type="HOGENOM" id="CLU_056607_6_1_6"/>
<organism evidence="4 5">
    <name type="scientific">Providencia burhodogranariea DSM 19968</name>
    <dbReference type="NCBI Taxonomy" id="1141662"/>
    <lineage>
        <taxon>Bacteria</taxon>
        <taxon>Pseudomonadati</taxon>
        <taxon>Pseudomonadota</taxon>
        <taxon>Gammaproteobacteria</taxon>
        <taxon>Enterobacterales</taxon>
        <taxon>Morganellaceae</taxon>
        <taxon>Providencia</taxon>
    </lineage>
</organism>
<proteinExistence type="predicted"/>
<dbReference type="PATRIC" id="fig|1141662.3.peg.3498"/>
<dbReference type="PANTHER" id="PTHR43420">
    <property type="entry name" value="ACETYLTRANSFERASE"/>
    <property type="match status" value="1"/>
</dbReference>
<dbReference type="CDD" id="cd04301">
    <property type="entry name" value="NAT_SF"/>
    <property type="match status" value="1"/>
</dbReference>
<dbReference type="InterPro" id="IPR000182">
    <property type="entry name" value="GNAT_dom"/>
</dbReference>
<dbReference type="InterPro" id="IPR050680">
    <property type="entry name" value="YpeA/RimI_acetyltransf"/>
</dbReference>
<dbReference type="Proteomes" id="UP000009336">
    <property type="component" value="Unassembled WGS sequence"/>
</dbReference>
<accession>K8WDX9</accession>
<dbReference type="GO" id="GO:0016747">
    <property type="term" value="F:acyltransferase activity, transferring groups other than amino-acyl groups"/>
    <property type="evidence" value="ECO:0007669"/>
    <property type="project" value="InterPro"/>
</dbReference>
<sequence>MQIRYSLGYSSPELINHAFELRQQIFTHEQGFPAEIDVDEYDDSALHVVLYLDNFPVAVLRCILQNNELIKVGRVAVLKEHRGKGIGRELMKFVKSYGKEQKYKTIGLSSQHTAVAFYETLGYHSEGEIYDEDGMDHIYMVLSLA</sequence>
<dbReference type="Pfam" id="PF13673">
    <property type="entry name" value="Acetyltransf_10"/>
    <property type="match status" value="1"/>
</dbReference>
<keyword evidence="1 4" id="KW-0808">Transferase</keyword>
<dbReference type="STRING" id="1141662.OOA_17246"/>
<evidence type="ECO:0000256" key="1">
    <source>
        <dbReference type="ARBA" id="ARBA00022679"/>
    </source>
</evidence>
<reference evidence="4 5" key="1">
    <citation type="journal article" date="2012" name="BMC Genomics">
        <title>Comparative genomics of bacteria in the genus Providencia isolated from wild Drosophila melanogaster.</title>
        <authorList>
            <person name="Galac M.R."/>
            <person name="Lazzaro B.P."/>
        </authorList>
    </citation>
    <scope>NUCLEOTIDE SEQUENCE [LARGE SCALE GENOMIC DNA]</scope>
    <source>
        <strain evidence="4 5">DSM 19968</strain>
    </source>
</reference>
<keyword evidence="2" id="KW-0012">Acyltransferase</keyword>
<dbReference type="OrthoDB" id="9796171at2"/>
<gene>
    <name evidence="4" type="ORF">OOA_17246</name>
</gene>
<dbReference type="InterPro" id="IPR016181">
    <property type="entry name" value="Acyl_CoA_acyltransferase"/>
</dbReference>
<name>K8WDX9_9GAMM</name>
<dbReference type="EMBL" id="AKKL01000047">
    <property type="protein sequence ID" value="EKT54400.1"/>
    <property type="molecule type" value="Genomic_DNA"/>
</dbReference>
<dbReference type="SUPFAM" id="SSF55729">
    <property type="entry name" value="Acyl-CoA N-acyltransferases (Nat)"/>
    <property type="match status" value="1"/>
</dbReference>
<feature type="domain" description="N-acetyltransferase" evidence="3">
    <location>
        <begin position="5"/>
        <end position="145"/>
    </location>
</feature>
<evidence type="ECO:0000259" key="3">
    <source>
        <dbReference type="PROSITE" id="PS51186"/>
    </source>
</evidence>
<dbReference type="Gene3D" id="3.40.630.30">
    <property type="match status" value="1"/>
</dbReference>
<keyword evidence="5" id="KW-1185">Reference proteome</keyword>
<dbReference type="PANTHER" id="PTHR43420:SF52">
    <property type="entry name" value="N-ACETYLTRANSFERASE YODP"/>
    <property type="match status" value="1"/>
</dbReference>
<dbReference type="PROSITE" id="PS51186">
    <property type="entry name" value="GNAT"/>
    <property type="match status" value="1"/>
</dbReference>
<protein>
    <submittedName>
        <fullName evidence="4">Acetyltransferase</fullName>
    </submittedName>
</protein>
<evidence type="ECO:0000256" key="2">
    <source>
        <dbReference type="ARBA" id="ARBA00023315"/>
    </source>
</evidence>
<comment type="caution">
    <text evidence="4">The sequence shown here is derived from an EMBL/GenBank/DDBJ whole genome shotgun (WGS) entry which is preliminary data.</text>
</comment>
<evidence type="ECO:0000313" key="4">
    <source>
        <dbReference type="EMBL" id="EKT54400.1"/>
    </source>
</evidence>
<dbReference type="eggNOG" id="COG2153">
    <property type="taxonomic scope" value="Bacteria"/>
</dbReference>
<dbReference type="RefSeq" id="WP_008913427.1">
    <property type="nucleotide sequence ID" value="NZ_KB233225.1"/>
</dbReference>
<evidence type="ECO:0000313" key="5">
    <source>
        <dbReference type="Proteomes" id="UP000009336"/>
    </source>
</evidence>